<dbReference type="EMBL" id="DS022242">
    <property type="protein sequence ID" value="EWG35862.1"/>
    <property type="molecule type" value="Genomic_DNA"/>
</dbReference>
<proteinExistence type="predicted"/>
<dbReference type="VEuPathDB" id="FungiDB:FVEG_00063"/>
<organism evidence="2 3">
    <name type="scientific">Gibberella moniliformis (strain M3125 / FGSC 7600)</name>
    <name type="common">Maize ear and stalk rot fungus</name>
    <name type="synonym">Fusarium verticillioides</name>
    <dbReference type="NCBI Taxonomy" id="334819"/>
    <lineage>
        <taxon>Eukaryota</taxon>
        <taxon>Fungi</taxon>
        <taxon>Dikarya</taxon>
        <taxon>Ascomycota</taxon>
        <taxon>Pezizomycotina</taxon>
        <taxon>Sordariomycetes</taxon>
        <taxon>Hypocreomycetidae</taxon>
        <taxon>Hypocreales</taxon>
        <taxon>Nectriaceae</taxon>
        <taxon>Fusarium</taxon>
        <taxon>Fusarium fujikuroi species complex</taxon>
    </lineage>
</organism>
<protein>
    <submittedName>
        <fullName evidence="2">Uncharacterized protein</fullName>
    </submittedName>
</protein>
<dbReference type="RefSeq" id="XP_018742053.1">
    <property type="nucleotide sequence ID" value="XM_018886491.1"/>
</dbReference>
<dbReference type="AlphaFoldDB" id="W7LTF6"/>
<dbReference type="KEGG" id="fvr:FVEG_00063"/>
<dbReference type="GeneID" id="30058459"/>
<keyword evidence="1" id="KW-0732">Signal</keyword>
<feature type="chain" id="PRO_5004898141" evidence="1">
    <location>
        <begin position="19"/>
        <end position="210"/>
    </location>
</feature>
<keyword evidence="3" id="KW-1185">Reference proteome</keyword>
<name>W7LTF6_GIBM7</name>
<dbReference type="OrthoDB" id="2157530at2759"/>
<evidence type="ECO:0000313" key="2">
    <source>
        <dbReference type="EMBL" id="EWG35862.1"/>
    </source>
</evidence>
<sequence>MQFLTSSVCLAILGAAAAQNLKNAVLLCPNAELTFAEPAKSMPAIVCIGAFSCQSATDGVKSGNLWTSSCIGCPPNQQISKFECTNVVRRCRASEDMKPEWTVQDSGHVIARGLEIAEIHATTPGYPSIVLGSTIGGKTVINELRRLPGLSAYPDVSPIDGPSGSERERAFENALRSEKYRSLGDAFVNGVSAAEKISPSISKLTRIFIV</sequence>
<evidence type="ECO:0000256" key="1">
    <source>
        <dbReference type="SAM" id="SignalP"/>
    </source>
</evidence>
<evidence type="ECO:0000313" key="3">
    <source>
        <dbReference type="Proteomes" id="UP000009096"/>
    </source>
</evidence>
<feature type="signal peptide" evidence="1">
    <location>
        <begin position="1"/>
        <end position="18"/>
    </location>
</feature>
<reference evidence="2 3" key="1">
    <citation type="journal article" date="2010" name="Nature">
        <title>Comparative genomics reveals mobile pathogenicity chromosomes in Fusarium.</title>
        <authorList>
            <person name="Ma L.J."/>
            <person name="van der Does H.C."/>
            <person name="Borkovich K.A."/>
            <person name="Coleman J.J."/>
            <person name="Daboussi M.J."/>
            <person name="Di Pietro A."/>
            <person name="Dufresne M."/>
            <person name="Freitag M."/>
            <person name="Grabherr M."/>
            <person name="Henrissat B."/>
            <person name="Houterman P.M."/>
            <person name="Kang S."/>
            <person name="Shim W.B."/>
            <person name="Woloshuk C."/>
            <person name="Xie X."/>
            <person name="Xu J.R."/>
            <person name="Antoniw J."/>
            <person name="Baker S.E."/>
            <person name="Bluhm B.H."/>
            <person name="Breakspear A."/>
            <person name="Brown D.W."/>
            <person name="Butchko R.A."/>
            <person name="Chapman S."/>
            <person name="Coulson R."/>
            <person name="Coutinho P.M."/>
            <person name="Danchin E.G."/>
            <person name="Diener A."/>
            <person name="Gale L.R."/>
            <person name="Gardiner D.M."/>
            <person name="Goff S."/>
            <person name="Hammond-Kosack K.E."/>
            <person name="Hilburn K."/>
            <person name="Hua-Van A."/>
            <person name="Jonkers W."/>
            <person name="Kazan K."/>
            <person name="Kodira C.D."/>
            <person name="Koehrsen M."/>
            <person name="Kumar L."/>
            <person name="Lee Y.H."/>
            <person name="Li L."/>
            <person name="Manners J.M."/>
            <person name="Miranda-Saavedra D."/>
            <person name="Mukherjee M."/>
            <person name="Park G."/>
            <person name="Park J."/>
            <person name="Park S.Y."/>
            <person name="Proctor R.H."/>
            <person name="Regev A."/>
            <person name="Ruiz-Roldan M.C."/>
            <person name="Sain D."/>
            <person name="Sakthikumar S."/>
            <person name="Sykes S."/>
            <person name="Schwartz D.C."/>
            <person name="Turgeon B.G."/>
            <person name="Wapinski I."/>
            <person name="Yoder O."/>
            <person name="Young S."/>
            <person name="Zeng Q."/>
            <person name="Zhou S."/>
            <person name="Galagan J."/>
            <person name="Cuomo C.A."/>
            <person name="Kistler H.C."/>
            <person name="Rep M."/>
        </authorList>
    </citation>
    <scope>NUCLEOTIDE SEQUENCE [LARGE SCALE GENOMIC DNA]</scope>
    <source>
        <strain evidence="3">M3125 / FGSC 7600</strain>
    </source>
</reference>
<accession>W7LTF6</accession>
<dbReference type="Proteomes" id="UP000009096">
    <property type="component" value="Chromosome 1"/>
</dbReference>
<dbReference type="EMBL" id="CM000578">
    <property type="protein sequence ID" value="EWG35862.1"/>
    <property type="molecule type" value="Genomic_DNA"/>
</dbReference>
<gene>
    <name evidence="2" type="ORF">FVEG_00063</name>
</gene>